<evidence type="ECO:0000256" key="1">
    <source>
        <dbReference type="SAM" id="Phobius"/>
    </source>
</evidence>
<proteinExistence type="predicted"/>
<sequence>MIFTVLKKTIIFLLYGLVWLFIFSIPAKNDEKVFYYFHDKIVDSKPVHWLLNKFNLESKKTENKVLDTANKVLDNIKKEIND</sequence>
<dbReference type="AlphaFoldDB" id="A0A369KP30"/>
<evidence type="ECO:0000313" key="3">
    <source>
        <dbReference type="Proteomes" id="UP000253934"/>
    </source>
</evidence>
<keyword evidence="1" id="KW-0472">Membrane</keyword>
<accession>A0A369KP30</accession>
<dbReference type="Proteomes" id="UP000253934">
    <property type="component" value="Unassembled WGS sequence"/>
</dbReference>
<dbReference type="EMBL" id="QOVW01000090">
    <property type="protein sequence ID" value="RDB35312.1"/>
    <property type="molecule type" value="Genomic_DNA"/>
</dbReference>
<keyword evidence="3" id="KW-1185">Reference proteome</keyword>
<organism evidence="2 3">
    <name type="scientific">Spirobacillus cienkowskii</name>
    <dbReference type="NCBI Taxonomy" id="495820"/>
    <lineage>
        <taxon>Bacteria</taxon>
        <taxon>Pseudomonadati</taxon>
        <taxon>Bdellovibrionota</taxon>
        <taxon>Oligoflexia</taxon>
        <taxon>Silvanigrellales</taxon>
        <taxon>Spirobacillus</taxon>
    </lineage>
</organism>
<protein>
    <submittedName>
        <fullName evidence="2">Uncharacterized protein</fullName>
    </submittedName>
</protein>
<feature type="transmembrane region" description="Helical" evidence="1">
    <location>
        <begin position="9"/>
        <end position="27"/>
    </location>
</feature>
<gene>
    <name evidence="2" type="ORF">DCC88_10730</name>
</gene>
<reference evidence="2" key="1">
    <citation type="submission" date="2018-04" db="EMBL/GenBank/DDBJ databases">
        <title>Draft genome sequence of the Candidatus Spirobacillus cienkowskii, a pathogen of freshwater Daphnia species, reconstructed from hemolymph metagenomic reads.</title>
        <authorList>
            <person name="Bresciani L."/>
            <person name="Lemos L.N."/>
            <person name="Wale N."/>
            <person name="Lin J.Y."/>
            <person name="Fernandes G.R."/>
            <person name="Duffy M.A."/>
            <person name="Rodrigues J.M."/>
        </authorList>
    </citation>
    <scope>NUCLEOTIDE SEQUENCE [LARGE SCALE GENOMIC DNA]</scope>
    <source>
        <strain evidence="2">Binning01</strain>
    </source>
</reference>
<name>A0A369KP30_9BACT</name>
<keyword evidence="1" id="KW-1133">Transmembrane helix</keyword>
<evidence type="ECO:0000313" key="2">
    <source>
        <dbReference type="EMBL" id="RDB35312.1"/>
    </source>
</evidence>
<keyword evidence="1" id="KW-0812">Transmembrane</keyword>
<dbReference type="RefSeq" id="WP_338636600.1">
    <property type="nucleotide sequence ID" value="NZ_CP146516.1"/>
</dbReference>
<comment type="caution">
    <text evidence="2">The sequence shown here is derived from an EMBL/GenBank/DDBJ whole genome shotgun (WGS) entry which is preliminary data.</text>
</comment>